<sequence>MDEQSTRPLILVRGFGGLDIGSEQANAYQGFNEGTVYPGRRGDNYIYEGFLLRALKSTDYPYADATNVVGYYSSPVSSPGGDLGGWTAEDTEGTVVIDAQVARRVLREAAKGTLWVYRFYDLSPRSLRTYGEGLVRLVKLIRKAVESRQAGSFDGVDLVCHSMGGLVMREALLAMHEQQEGSAADLVHRVVTLGTPHRGIAFQRLPRWLVDSLPGVSGGSDELESFSPRSTRFLELEKAFPLDRILTVVGTNYRSYSVGPASVLNRLSTLLDEGNLATNRSDGLVKHSSAQLPGAPRTFVHKSHGGSDSVVNSRETYEIAMRFLHGTHKVSLWMEQAEITRGKDWFGDSEFYFGVSIKPRYVDFELFHQSAEAENCYGPFARADLSDGPPDLDTELRRPLADKGDRTTGWAGPDRLIWEGWIDGRIRPGQDAQGMVFRLDVYVGERDTRGIGFSDNVIFRKQYYVQVFPGTHAELFLHTGEQYLSERDPKDAAALREIAAADAHLGVKATVQRLEEIRSRPGWFLDVEGTGFSARLRVAIAKNREH</sequence>
<feature type="domain" description="GPI inositol-deacylase PGAP1-like alpha/beta" evidence="1">
    <location>
        <begin position="135"/>
        <end position="198"/>
    </location>
</feature>
<dbReference type="InterPro" id="IPR029058">
    <property type="entry name" value="AB_hydrolase_fold"/>
</dbReference>
<keyword evidence="3" id="KW-1185">Reference proteome</keyword>
<dbReference type="Gene3D" id="3.40.50.1820">
    <property type="entry name" value="alpha/beta hydrolase"/>
    <property type="match status" value="1"/>
</dbReference>
<evidence type="ECO:0000313" key="3">
    <source>
        <dbReference type="Proteomes" id="UP000219688"/>
    </source>
</evidence>
<reference evidence="3" key="1">
    <citation type="submission" date="2017-08" db="EMBL/GenBank/DDBJ databases">
        <authorList>
            <person name="Varghese N."/>
            <person name="Submissions S."/>
        </authorList>
    </citation>
    <scope>NUCLEOTIDE SEQUENCE [LARGE SCALE GENOMIC DNA]</scope>
    <source>
        <strain evidence="3">USBA17B2</strain>
    </source>
</reference>
<evidence type="ECO:0000259" key="1">
    <source>
        <dbReference type="Pfam" id="PF07819"/>
    </source>
</evidence>
<evidence type="ECO:0000313" key="2">
    <source>
        <dbReference type="EMBL" id="SOC53788.1"/>
    </source>
</evidence>
<accession>A0A285VJR9</accession>
<dbReference type="Pfam" id="PF07819">
    <property type="entry name" value="PGAP1"/>
    <property type="match status" value="1"/>
</dbReference>
<dbReference type="AlphaFoldDB" id="A0A285VJR9"/>
<dbReference type="SUPFAM" id="SSF53474">
    <property type="entry name" value="alpha/beta-Hydrolases"/>
    <property type="match status" value="1"/>
</dbReference>
<protein>
    <submittedName>
        <fullName evidence="2">PGAP1-like protein</fullName>
    </submittedName>
</protein>
<dbReference type="InterPro" id="IPR012908">
    <property type="entry name" value="PGAP1-ab_dom-like"/>
</dbReference>
<dbReference type="EMBL" id="OBQK01000002">
    <property type="protein sequence ID" value="SOC53788.1"/>
    <property type="molecule type" value="Genomic_DNA"/>
</dbReference>
<proteinExistence type="predicted"/>
<gene>
    <name evidence="2" type="ORF">SAMN05421879_102146</name>
</gene>
<dbReference type="GO" id="GO:0016788">
    <property type="term" value="F:hydrolase activity, acting on ester bonds"/>
    <property type="evidence" value="ECO:0007669"/>
    <property type="project" value="InterPro"/>
</dbReference>
<organism evidence="2 3">
    <name type="scientific">Ornithinimicrobium cerasi</name>
    <dbReference type="NCBI Taxonomy" id="2248773"/>
    <lineage>
        <taxon>Bacteria</taxon>
        <taxon>Bacillati</taxon>
        <taxon>Actinomycetota</taxon>
        <taxon>Actinomycetes</taxon>
        <taxon>Micrococcales</taxon>
        <taxon>Ornithinimicrobiaceae</taxon>
        <taxon>Ornithinimicrobium</taxon>
    </lineage>
</organism>
<name>A0A285VJR9_9MICO</name>
<dbReference type="RefSeq" id="WP_097187198.1">
    <property type="nucleotide sequence ID" value="NZ_OBQK01000002.1"/>
</dbReference>
<dbReference type="Proteomes" id="UP000219688">
    <property type="component" value="Unassembled WGS sequence"/>
</dbReference>